<sequence>MFNSNPAPPTPNITAPLVPGGSGPGQARPYNPSAPRYTLTDSPSPHPSQSPHPSHQSSVGGGGGVTGGRQAGKPPGRRHETAAAGMQHVGQQGPPPSSFGGPPPVQSPSQGGPPPPATFEEIGFAVGKAEEKDCVIM</sequence>
<evidence type="ECO:0000256" key="1">
    <source>
        <dbReference type="SAM" id="MobiDB-lite"/>
    </source>
</evidence>
<organism evidence="2 3">
    <name type="scientific">Sphaerobolus stellatus (strain SS14)</name>
    <dbReference type="NCBI Taxonomy" id="990650"/>
    <lineage>
        <taxon>Eukaryota</taxon>
        <taxon>Fungi</taxon>
        <taxon>Dikarya</taxon>
        <taxon>Basidiomycota</taxon>
        <taxon>Agaricomycotina</taxon>
        <taxon>Agaricomycetes</taxon>
        <taxon>Phallomycetidae</taxon>
        <taxon>Geastrales</taxon>
        <taxon>Sphaerobolaceae</taxon>
        <taxon>Sphaerobolus</taxon>
    </lineage>
</organism>
<evidence type="ECO:0000313" key="3">
    <source>
        <dbReference type="Proteomes" id="UP000054279"/>
    </source>
</evidence>
<protein>
    <submittedName>
        <fullName evidence="2">Uncharacterized protein</fullName>
    </submittedName>
</protein>
<feature type="region of interest" description="Disordered" evidence="1">
    <location>
        <begin position="1"/>
        <end position="122"/>
    </location>
</feature>
<proteinExistence type="predicted"/>
<gene>
    <name evidence="2" type="ORF">M422DRAFT_259109</name>
</gene>
<reference evidence="2 3" key="1">
    <citation type="submission" date="2014-06" db="EMBL/GenBank/DDBJ databases">
        <title>Evolutionary Origins and Diversification of the Mycorrhizal Mutualists.</title>
        <authorList>
            <consortium name="DOE Joint Genome Institute"/>
            <consortium name="Mycorrhizal Genomics Consortium"/>
            <person name="Kohler A."/>
            <person name="Kuo A."/>
            <person name="Nagy L.G."/>
            <person name="Floudas D."/>
            <person name="Copeland A."/>
            <person name="Barry K.W."/>
            <person name="Cichocki N."/>
            <person name="Veneault-Fourrey C."/>
            <person name="LaButti K."/>
            <person name="Lindquist E.A."/>
            <person name="Lipzen A."/>
            <person name="Lundell T."/>
            <person name="Morin E."/>
            <person name="Murat C."/>
            <person name="Riley R."/>
            <person name="Ohm R."/>
            <person name="Sun H."/>
            <person name="Tunlid A."/>
            <person name="Henrissat B."/>
            <person name="Grigoriev I.V."/>
            <person name="Hibbett D.S."/>
            <person name="Martin F."/>
        </authorList>
    </citation>
    <scope>NUCLEOTIDE SEQUENCE [LARGE SCALE GENOMIC DNA]</scope>
    <source>
        <strain evidence="2 3">SS14</strain>
    </source>
</reference>
<feature type="compositionally biased region" description="Pro residues" evidence="1">
    <location>
        <begin position="93"/>
        <end position="117"/>
    </location>
</feature>
<dbReference type="AlphaFoldDB" id="A0A0C9VKD7"/>
<feature type="compositionally biased region" description="Gly residues" evidence="1">
    <location>
        <begin position="59"/>
        <end position="70"/>
    </location>
</feature>
<keyword evidence="3" id="KW-1185">Reference proteome</keyword>
<evidence type="ECO:0000313" key="2">
    <source>
        <dbReference type="EMBL" id="KIJ38205.1"/>
    </source>
</evidence>
<dbReference type="EMBL" id="KN837162">
    <property type="protein sequence ID" value="KIJ38205.1"/>
    <property type="molecule type" value="Genomic_DNA"/>
</dbReference>
<dbReference type="Proteomes" id="UP000054279">
    <property type="component" value="Unassembled WGS sequence"/>
</dbReference>
<feature type="compositionally biased region" description="Pro residues" evidence="1">
    <location>
        <begin position="1"/>
        <end position="11"/>
    </location>
</feature>
<dbReference type="HOGENOM" id="CLU_149535_0_0_1"/>
<accession>A0A0C9VKD7</accession>
<name>A0A0C9VKD7_SPHS4</name>